<evidence type="ECO:0000313" key="2">
    <source>
        <dbReference type="EMBL" id="CAK0905358.1"/>
    </source>
</evidence>
<feature type="non-terminal residue" evidence="2">
    <location>
        <position position="1"/>
    </location>
</feature>
<dbReference type="EMBL" id="CAUYUJ010021548">
    <property type="protein sequence ID" value="CAK0905358.1"/>
    <property type="molecule type" value="Genomic_DNA"/>
</dbReference>
<accession>A0ABN9XYX2</accession>
<feature type="region of interest" description="Disordered" evidence="1">
    <location>
        <begin position="269"/>
        <end position="395"/>
    </location>
</feature>
<reference evidence="2" key="1">
    <citation type="submission" date="2023-10" db="EMBL/GenBank/DDBJ databases">
        <authorList>
            <person name="Chen Y."/>
            <person name="Shah S."/>
            <person name="Dougan E. K."/>
            <person name="Thang M."/>
            <person name="Chan C."/>
        </authorList>
    </citation>
    <scope>NUCLEOTIDE SEQUENCE [LARGE SCALE GENOMIC DNA]</scope>
</reference>
<proteinExistence type="predicted"/>
<evidence type="ECO:0000256" key="1">
    <source>
        <dbReference type="SAM" id="MobiDB-lite"/>
    </source>
</evidence>
<gene>
    <name evidence="2" type="ORF">PCOR1329_LOCUS81093</name>
</gene>
<organism evidence="2 3">
    <name type="scientific">Prorocentrum cordatum</name>
    <dbReference type="NCBI Taxonomy" id="2364126"/>
    <lineage>
        <taxon>Eukaryota</taxon>
        <taxon>Sar</taxon>
        <taxon>Alveolata</taxon>
        <taxon>Dinophyceae</taxon>
        <taxon>Prorocentrales</taxon>
        <taxon>Prorocentraceae</taxon>
        <taxon>Prorocentrum</taxon>
    </lineage>
</organism>
<feature type="compositionally biased region" description="Low complexity" evidence="1">
    <location>
        <begin position="359"/>
        <end position="394"/>
    </location>
</feature>
<sequence>TLMARIGAVRLLLQDMTGSPRHESTSQVQANALETLVAREQAGLSDDQKASAAALVSQVNWHGHRDLSVLQALAPSAHGPMGPARQRAKRQDFLALVSHVTAAGWDRLFEEWVPPSAYSLKLANSAFVLSTMPDRVETMSYYDKKKYFDNFKTAHHRVAEKSPRPSAYMLELPQAPQDLLASFPTVYHAAFSAMPGGGRAARPLDMWLLRDLEAPHRCRGAAPACSDRASGAASQELAARAPPNQMEQHMQQQMQQMMQMAFGAVAEGMRGGQSAAPTGGGDLLDNLTAFGANRRPGRHPALATTGAARAGSSDALASLPQAAAPTAGSQHAGPPNVTSSAEGSLQIAASPAAPPTQSPPIVASAAAPPTQSQPIVASAAASAPPAAEPAAELARPLRMDIKTQVEEAMNMVLHKKNTKQAKKRPAACRAADEREQENEDGEQEEVEDQRSSPKATGRPEAKTAAKPRAKPKDAATTTPMSKPKVQALISDIVARTGSDGSVNKNTFASRMYSRAKKRAADDGYSHDASVEVAKKAYGAAAAMWDAKCSWSRAR</sequence>
<protein>
    <submittedName>
        <fullName evidence="2">Uncharacterized protein</fullName>
    </submittedName>
</protein>
<dbReference type="Proteomes" id="UP001189429">
    <property type="component" value="Unassembled WGS sequence"/>
</dbReference>
<keyword evidence="3" id="KW-1185">Reference proteome</keyword>
<comment type="caution">
    <text evidence="2">The sequence shown here is derived from an EMBL/GenBank/DDBJ whole genome shotgun (WGS) entry which is preliminary data.</text>
</comment>
<feature type="compositionally biased region" description="Acidic residues" evidence="1">
    <location>
        <begin position="434"/>
        <end position="447"/>
    </location>
</feature>
<feature type="region of interest" description="Disordered" evidence="1">
    <location>
        <begin position="413"/>
        <end position="486"/>
    </location>
</feature>
<feature type="compositionally biased region" description="Basic residues" evidence="1">
    <location>
        <begin position="413"/>
        <end position="426"/>
    </location>
</feature>
<name>A0ABN9XYX2_9DINO</name>
<evidence type="ECO:0000313" key="3">
    <source>
        <dbReference type="Proteomes" id="UP001189429"/>
    </source>
</evidence>